<feature type="transmembrane region" description="Helical" evidence="1">
    <location>
        <begin position="80"/>
        <end position="110"/>
    </location>
</feature>
<feature type="transmembrane region" description="Helical" evidence="1">
    <location>
        <begin position="43"/>
        <end position="60"/>
    </location>
</feature>
<proteinExistence type="predicted"/>
<feature type="domain" description="DUF1468" evidence="2">
    <location>
        <begin position="11"/>
        <end position="143"/>
    </location>
</feature>
<dbReference type="Pfam" id="PF07331">
    <property type="entry name" value="TctB"/>
    <property type="match status" value="1"/>
</dbReference>
<gene>
    <name evidence="3" type="ORF">ACFFHK_06095</name>
</gene>
<keyword evidence="1" id="KW-1133">Transmembrane helix</keyword>
<dbReference type="InterPro" id="IPR009936">
    <property type="entry name" value="DUF1468"/>
</dbReference>
<organism evidence="3 4">
    <name type="scientific">Gallibacterium trehalosifermentans</name>
    <dbReference type="NCBI Taxonomy" id="516935"/>
    <lineage>
        <taxon>Bacteria</taxon>
        <taxon>Pseudomonadati</taxon>
        <taxon>Pseudomonadota</taxon>
        <taxon>Gammaproteobacteria</taxon>
        <taxon>Pasteurellales</taxon>
        <taxon>Pasteurellaceae</taxon>
        <taxon>Gallibacterium</taxon>
    </lineage>
</organism>
<keyword evidence="1" id="KW-0472">Membrane</keyword>
<evidence type="ECO:0000313" key="4">
    <source>
        <dbReference type="Proteomes" id="UP001589767"/>
    </source>
</evidence>
<keyword evidence="1" id="KW-0812">Transmembrane</keyword>
<sequence length="158" mass="18281">MRSKKNLFIFFTIFIFASVVIYLASQFRDLPPILQRGLQPSTFPIACAVLIILLSFILWLKSNREEDIPEANFNIMTIKIFFIIPVFILVLMVDFFLAVTLSSLAIHMLWTKKIKILPVFLLGIVLPLFIYVLFDQILGVRFPDGIIMNYVHEGALWK</sequence>
<dbReference type="Proteomes" id="UP001589767">
    <property type="component" value="Unassembled WGS sequence"/>
</dbReference>
<evidence type="ECO:0000313" key="3">
    <source>
        <dbReference type="EMBL" id="MFC0309281.1"/>
    </source>
</evidence>
<dbReference type="EMBL" id="JBHLWB010000005">
    <property type="protein sequence ID" value="MFC0309281.1"/>
    <property type="molecule type" value="Genomic_DNA"/>
</dbReference>
<name>A0ABV6H0X2_9PAST</name>
<feature type="transmembrane region" description="Helical" evidence="1">
    <location>
        <begin position="7"/>
        <end position="23"/>
    </location>
</feature>
<comment type="caution">
    <text evidence="3">The sequence shown here is derived from an EMBL/GenBank/DDBJ whole genome shotgun (WGS) entry which is preliminary data.</text>
</comment>
<protein>
    <submittedName>
        <fullName evidence="3">Tripartite tricarboxylate transporter TctB family protein</fullName>
    </submittedName>
</protein>
<accession>A0ABV6H0X2</accession>
<feature type="transmembrane region" description="Helical" evidence="1">
    <location>
        <begin position="116"/>
        <end position="134"/>
    </location>
</feature>
<dbReference type="RefSeq" id="WP_382370583.1">
    <property type="nucleotide sequence ID" value="NZ_JBHLWB010000005.1"/>
</dbReference>
<evidence type="ECO:0000259" key="2">
    <source>
        <dbReference type="Pfam" id="PF07331"/>
    </source>
</evidence>
<reference evidence="3 4" key="1">
    <citation type="submission" date="2024-09" db="EMBL/GenBank/DDBJ databases">
        <authorList>
            <person name="Sun Q."/>
            <person name="Mori K."/>
        </authorList>
    </citation>
    <scope>NUCLEOTIDE SEQUENCE [LARGE SCALE GENOMIC DNA]</scope>
    <source>
        <strain evidence="3 4">CCM 7539</strain>
    </source>
</reference>
<evidence type="ECO:0000256" key="1">
    <source>
        <dbReference type="SAM" id="Phobius"/>
    </source>
</evidence>
<keyword evidence="4" id="KW-1185">Reference proteome</keyword>